<comment type="caution">
    <text evidence="1">The sequence shown here is derived from an EMBL/GenBank/DDBJ whole genome shotgun (WGS) entry which is preliminary data.</text>
</comment>
<sequence>MPGGGKAPTDELAAKAALMASKLEGIKSLCSIEVALNLVHAAKTSLGRAAVLIPLGGQTGGEAKEQCANMFVVLLRILGQRHVKPGFDTAVDHLSHYNPRDVVNDHTQKGWRRW</sequence>
<name>A0ACC4DND4_PURLI</name>
<evidence type="ECO:0000313" key="1">
    <source>
        <dbReference type="EMBL" id="KAL3957880.1"/>
    </source>
</evidence>
<accession>A0ACC4DND4</accession>
<reference evidence="1" key="1">
    <citation type="submission" date="2024-12" db="EMBL/GenBank/DDBJ databases">
        <title>Comparative genomics and development of molecular markers within Purpureocillium lilacinum and among Purpureocillium species.</title>
        <authorList>
            <person name="Yeh Z.-Y."/>
            <person name="Ni N.-T."/>
            <person name="Lo P.-H."/>
            <person name="Mushyakhwo K."/>
            <person name="Lin C.-F."/>
            <person name="Nai Y.-S."/>
        </authorList>
    </citation>
    <scope>NUCLEOTIDE SEQUENCE</scope>
    <source>
        <strain evidence="1">NCHU-NPUST-175</strain>
    </source>
</reference>
<protein>
    <submittedName>
        <fullName evidence="1">Uncharacterized protein</fullName>
    </submittedName>
</protein>
<keyword evidence="2" id="KW-1185">Reference proteome</keyword>
<dbReference type="EMBL" id="JBGNUJ010000007">
    <property type="protein sequence ID" value="KAL3957880.1"/>
    <property type="molecule type" value="Genomic_DNA"/>
</dbReference>
<evidence type="ECO:0000313" key="2">
    <source>
        <dbReference type="Proteomes" id="UP001638806"/>
    </source>
</evidence>
<dbReference type="Proteomes" id="UP001638806">
    <property type="component" value="Unassembled WGS sequence"/>
</dbReference>
<organism evidence="1 2">
    <name type="scientific">Purpureocillium lilacinum</name>
    <name type="common">Paecilomyces lilacinus</name>
    <dbReference type="NCBI Taxonomy" id="33203"/>
    <lineage>
        <taxon>Eukaryota</taxon>
        <taxon>Fungi</taxon>
        <taxon>Dikarya</taxon>
        <taxon>Ascomycota</taxon>
        <taxon>Pezizomycotina</taxon>
        <taxon>Sordariomycetes</taxon>
        <taxon>Hypocreomycetidae</taxon>
        <taxon>Hypocreales</taxon>
        <taxon>Ophiocordycipitaceae</taxon>
        <taxon>Purpureocillium</taxon>
    </lineage>
</organism>
<gene>
    <name evidence="1" type="ORF">ACCO45_008458</name>
</gene>
<proteinExistence type="predicted"/>